<dbReference type="OMA" id="YMDIIGV"/>
<dbReference type="InterPro" id="IPR009786">
    <property type="entry name" value="Spot_14"/>
</dbReference>
<reference evidence="6" key="1">
    <citation type="submission" date="2020-03" db="EMBL/GenBank/DDBJ databases">
        <title>Intra-Species Differences in Population Size shape Life History and Genome Evolution.</title>
        <authorList>
            <person name="Willemsen D."/>
            <person name="Cui R."/>
            <person name="Valenzano D.R."/>
        </authorList>
    </citation>
    <scope>NUCLEOTIDE SEQUENCE</scope>
    <source>
        <strain evidence="6">GRZ</strain>
        <tissue evidence="6">Whole</tissue>
    </source>
</reference>
<dbReference type="GO" id="GO:0046890">
    <property type="term" value="P:regulation of lipid biosynthetic process"/>
    <property type="evidence" value="ECO:0007669"/>
    <property type="project" value="TreeGrafter"/>
</dbReference>
<keyword evidence="4" id="KW-0963">Cytoplasm</keyword>
<sequence length="175" mass="19709">MMQLHNCKDQPTFSHHINSSVCFQSFALHTASYCLPPQLRTMQFTTTELNRNSLILTLTRYSSAVSDMERTILLPSLLRDVPSDCEAAKETCRDLYANYLMLKAVRNTVENSLVLLDDHKAKNMALAKSPDSVADADPEAVFLFHLRGMFSVMSELTKKTKSLTEKYLDIIGVAD</sequence>
<keyword evidence="5" id="KW-0539">Nucleus</keyword>
<comment type="subcellular location">
    <subcellularLocation>
        <location evidence="2">Cytoplasm</location>
    </subcellularLocation>
    <subcellularLocation>
        <location evidence="1">Nucleus</location>
    </subcellularLocation>
</comment>
<evidence type="ECO:0000256" key="3">
    <source>
        <dbReference type="ARBA" id="ARBA00009488"/>
    </source>
</evidence>
<dbReference type="KEGG" id="nfu:107380190"/>
<evidence type="ECO:0000256" key="5">
    <source>
        <dbReference type="ARBA" id="ARBA00023242"/>
    </source>
</evidence>
<dbReference type="OrthoDB" id="9450804at2759"/>
<dbReference type="PANTHER" id="PTHR14315">
    <property type="entry name" value="SPOT14 FAMILY MEMBER"/>
    <property type="match status" value="1"/>
</dbReference>
<protein>
    <submittedName>
        <fullName evidence="6">Mid1-interacting protein 1-B-like</fullName>
    </submittedName>
</protein>
<evidence type="ECO:0000313" key="6">
    <source>
        <dbReference type="EMBL" id="KAF7218759.1"/>
    </source>
</evidence>
<evidence type="ECO:0000256" key="4">
    <source>
        <dbReference type="ARBA" id="ARBA00022490"/>
    </source>
</evidence>
<dbReference type="Pfam" id="PF07084">
    <property type="entry name" value="Spot_14"/>
    <property type="match status" value="1"/>
</dbReference>
<dbReference type="Gene3D" id="6.10.140.1610">
    <property type="match status" value="1"/>
</dbReference>
<dbReference type="AlphaFoldDB" id="A0A9D2YDC1"/>
<comment type="caution">
    <text evidence="6">The sequence shown here is derived from an EMBL/GenBank/DDBJ whole genome shotgun (WGS) entry which is preliminary data.</text>
</comment>
<proteinExistence type="inferred from homology"/>
<accession>A0A9D2YDC1</accession>
<name>A0A9D2YDC1_NOTFU</name>
<dbReference type="PANTHER" id="PTHR14315:SF20">
    <property type="entry name" value="SIMILAR TO VERTEBRATE MID1 INTERACTING-LIKE PROTEIN"/>
    <property type="match status" value="1"/>
</dbReference>
<dbReference type="EMBL" id="JAAVVJ010000007">
    <property type="protein sequence ID" value="KAF7218759.1"/>
    <property type="molecule type" value="Genomic_DNA"/>
</dbReference>
<dbReference type="GO" id="GO:0005829">
    <property type="term" value="C:cytosol"/>
    <property type="evidence" value="ECO:0007669"/>
    <property type="project" value="TreeGrafter"/>
</dbReference>
<evidence type="ECO:0000256" key="1">
    <source>
        <dbReference type="ARBA" id="ARBA00004123"/>
    </source>
</evidence>
<evidence type="ECO:0000256" key="2">
    <source>
        <dbReference type="ARBA" id="ARBA00004496"/>
    </source>
</evidence>
<organism evidence="6 7">
    <name type="scientific">Nothobranchius furzeri</name>
    <name type="common">Turquoise killifish</name>
    <dbReference type="NCBI Taxonomy" id="105023"/>
    <lineage>
        <taxon>Eukaryota</taxon>
        <taxon>Metazoa</taxon>
        <taxon>Chordata</taxon>
        <taxon>Craniata</taxon>
        <taxon>Vertebrata</taxon>
        <taxon>Euteleostomi</taxon>
        <taxon>Actinopterygii</taxon>
        <taxon>Neopterygii</taxon>
        <taxon>Teleostei</taxon>
        <taxon>Neoteleostei</taxon>
        <taxon>Acanthomorphata</taxon>
        <taxon>Ovalentaria</taxon>
        <taxon>Atherinomorphae</taxon>
        <taxon>Cyprinodontiformes</taxon>
        <taxon>Nothobranchiidae</taxon>
        <taxon>Nothobranchius</taxon>
    </lineage>
</organism>
<evidence type="ECO:0000313" key="7">
    <source>
        <dbReference type="Proteomes" id="UP000822369"/>
    </source>
</evidence>
<dbReference type="Proteomes" id="UP000822369">
    <property type="component" value="Chromosome 7"/>
</dbReference>
<dbReference type="GO" id="GO:0005634">
    <property type="term" value="C:nucleus"/>
    <property type="evidence" value="ECO:0007669"/>
    <property type="project" value="UniProtKB-SubCell"/>
</dbReference>
<dbReference type="InterPro" id="IPR053719">
    <property type="entry name" value="Lipogen_MT_Stabilize_sf"/>
</dbReference>
<gene>
    <name evidence="6" type="ORF">G4P62_006326</name>
</gene>
<comment type="similarity">
    <text evidence="3">Belongs to the SPOT14 family.</text>
</comment>